<gene>
    <name evidence="1" type="ORF">H206_07247</name>
</gene>
<dbReference type="Proteomes" id="UP000287853">
    <property type="component" value="Unassembled WGS sequence"/>
</dbReference>
<keyword evidence="2" id="KW-1185">Reference proteome</keyword>
<reference evidence="1 2" key="1">
    <citation type="submission" date="2017-01" db="EMBL/GenBank/DDBJ databases">
        <title>The cable genome- insights into the physiology and evolution of filamentous bacteria capable of sulfide oxidation via long distance electron transfer.</title>
        <authorList>
            <person name="Schreiber L."/>
            <person name="Bjerg J.T."/>
            <person name="Boggild A."/>
            <person name="Van De Vossenberg J."/>
            <person name="Meysman F."/>
            <person name="Nielsen L.P."/>
            <person name="Schramm A."/>
            <person name="Kjeldsen K.U."/>
        </authorList>
    </citation>
    <scope>NUCLEOTIDE SEQUENCE [LARGE SCALE GENOMIC DNA]</scope>
    <source>
        <strain evidence="1">MCF</strain>
    </source>
</reference>
<evidence type="ECO:0000313" key="2">
    <source>
        <dbReference type="Proteomes" id="UP000287853"/>
    </source>
</evidence>
<organism evidence="1 2">
    <name type="scientific">Candidatus Electrothrix aarhusensis</name>
    <dbReference type="NCBI Taxonomy" id="1859131"/>
    <lineage>
        <taxon>Bacteria</taxon>
        <taxon>Pseudomonadati</taxon>
        <taxon>Thermodesulfobacteriota</taxon>
        <taxon>Desulfobulbia</taxon>
        <taxon>Desulfobulbales</taxon>
        <taxon>Desulfobulbaceae</taxon>
        <taxon>Candidatus Electrothrix</taxon>
    </lineage>
</organism>
<evidence type="ECO:0000313" key="1">
    <source>
        <dbReference type="EMBL" id="RWX47344.1"/>
    </source>
</evidence>
<comment type="caution">
    <text evidence="1">The sequence shown here is derived from an EMBL/GenBank/DDBJ whole genome shotgun (WGS) entry which is preliminary data.</text>
</comment>
<sequence length="32" mass="3742">MVLVSSKLYKTLTRKNVKLFFEQTCLAVFVSF</sequence>
<dbReference type="AlphaFoldDB" id="A0A3S4TBY9"/>
<proteinExistence type="predicted"/>
<accession>A0A3S4TBY9</accession>
<dbReference type="EMBL" id="MTKO01000035">
    <property type="protein sequence ID" value="RWX47344.1"/>
    <property type="molecule type" value="Genomic_DNA"/>
</dbReference>
<protein>
    <submittedName>
        <fullName evidence="1">Uncharacterized protein</fullName>
    </submittedName>
</protein>
<name>A0A3S4TBY9_9BACT</name>